<dbReference type="SUPFAM" id="SSF53850">
    <property type="entry name" value="Periplasmic binding protein-like II"/>
    <property type="match status" value="1"/>
</dbReference>
<dbReference type="Pfam" id="PF00496">
    <property type="entry name" value="SBP_bac_5"/>
    <property type="match status" value="1"/>
</dbReference>
<reference evidence="7" key="1">
    <citation type="submission" date="2016-10" db="EMBL/GenBank/DDBJ databases">
        <authorList>
            <person name="Varghese N."/>
            <person name="Submissions S."/>
        </authorList>
    </citation>
    <scope>NUCLEOTIDE SEQUENCE [LARGE SCALE GENOMIC DNA]</scope>
    <source>
        <strain evidence="7">DSM 45413</strain>
    </source>
</reference>
<dbReference type="Proteomes" id="UP000198960">
    <property type="component" value="Unassembled WGS sequence"/>
</dbReference>
<dbReference type="InterPro" id="IPR039424">
    <property type="entry name" value="SBP_5"/>
</dbReference>
<dbReference type="RefSeq" id="WP_170861132.1">
    <property type="nucleotide sequence ID" value="NZ_FOEE01000009.1"/>
</dbReference>
<evidence type="ECO:0000313" key="6">
    <source>
        <dbReference type="EMBL" id="SEP07405.1"/>
    </source>
</evidence>
<organism evidence="6 7">
    <name type="scientific">Trujillonella endophytica</name>
    <dbReference type="NCBI Taxonomy" id="673521"/>
    <lineage>
        <taxon>Bacteria</taxon>
        <taxon>Bacillati</taxon>
        <taxon>Actinomycetota</taxon>
        <taxon>Actinomycetes</taxon>
        <taxon>Geodermatophilales</taxon>
        <taxon>Geodermatophilaceae</taxon>
        <taxon>Trujillonella</taxon>
    </lineage>
</organism>
<dbReference type="Gene3D" id="3.40.190.10">
    <property type="entry name" value="Periplasmic binding protein-like II"/>
    <property type="match status" value="1"/>
</dbReference>
<keyword evidence="7" id="KW-1185">Reference proteome</keyword>
<protein>
    <submittedName>
        <fullName evidence="6">Peptide/nickel transport system substrate-binding protein</fullName>
    </submittedName>
</protein>
<dbReference type="AlphaFoldDB" id="A0A1H8UW51"/>
<keyword evidence="3 4" id="KW-0732">Signal</keyword>
<evidence type="ECO:0000259" key="5">
    <source>
        <dbReference type="Pfam" id="PF00496"/>
    </source>
</evidence>
<feature type="domain" description="Solute-binding protein family 5" evidence="5">
    <location>
        <begin position="94"/>
        <end position="446"/>
    </location>
</feature>
<name>A0A1H8UW51_9ACTN</name>
<feature type="signal peptide" evidence="4">
    <location>
        <begin position="1"/>
        <end position="22"/>
    </location>
</feature>
<dbReference type="InterPro" id="IPR030678">
    <property type="entry name" value="Peptide/Ni-bd"/>
</dbReference>
<keyword evidence="2" id="KW-0813">Transport</keyword>
<evidence type="ECO:0000256" key="1">
    <source>
        <dbReference type="ARBA" id="ARBA00005695"/>
    </source>
</evidence>
<dbReference type="GO" id="GO:0043190">
    <property type="term" value="C:ATP-binding cassette (ABC) transporter complex"/>
    <property type="evidence" value="ECO:0007669"/>
    <property type="project" value="InterPro"/>
</dbReference>
<dbReference type="Gene3D" id="3.10.105.10">
    <property type="entry name" value="Dipeptide-binding Protein, Domain 3"/>
    <property type="match status" value="1"/>
</dbReference>
<evidence type="ECO:0000256" key="2">
    <source>
        <dbReference type="ARBA" id="ARBA00022448"/>
    </source>
</evidence>
<sequence length="528" mass="56151">MTLTRRRSALIGAALTTSLILAGCGADEGGGGGTEGSGEQASGDPVEGGSLTYLAVTEPANLDPASLSNSLVTQSVYGNALYGQLLEITPGGEVEYGLIENLENRDGTTWIVTLREGLTFTDGTPLDAEALKYNWDRAKDRTVAGSQTVASAAAIAGTTVVDDRTLEVTLAKPTAQFASLIMAINFVGSPTALAEGPEAFTADPVGAGPFTLDSWTRQDRMVLSANPDYWDAPRPYLDELVIRANPDDNQRYNSLQAGEVDVAISNNYETVQLAGDAGMTTLPAGFSGFTNLMFNFSTAPFDDPRAREAITLAIDRQALVDTLYGGAGEEPPTSLIRETSALYDDSASFPESDAERAQELLDELAAEGRPLEFTILSSNNSDVARAGEIMQAQLQEFDNLTVSIEAQESASWFGRLSQNDYDATIYGAAYVDPSPVLDTLVGTGSATNFNRISDPALDAALERGRLSDDPDERREAYLEVQQVLVDQSAMIVYTWSPAFLITSEGVGGIRFYGSGSTPVDGLWLVSDA</sequence>
<gene>
    <name evidence="6" type="ORF">SAMN05660991_03149</name>
</gene>
<dbReference type="CDD" id="cd00995">
    <property type="entry name" value="PBP2_NikA_DppA_OppA_like"/>
    <property type="match status" value="1"/>
</dbReference>
<dbReference type="EMBL" id="FOEE01000009">
    <property type="protein sequence ID" value="SEP07405.1"/>
    <property type="molecule type" value="Genomic_DNA"/>
</dbReference>
<dbReference type="GO" id="GO:1904680">
    <property type="term" value="F:peptide transmembrane transporter activity"/>
    <property type="evidence" value="ECO:0007669"/>
    <property type="project" value="TreeGrafter"/>
</dbReference>
<dbReference type="GO" id="GO:0042597">
    <property type="term" value="C:periplasmic space"/>
    <property type="evidence" value="ECO:0007669"/>
    <property type="project" value="UniProtKB-ARBA"/>
</dbReference>
<evidence type="ECO:0000256" key="3">
    <source>
        <dbReference type="ARBA" id="ARBA00022729"/>
    </source>
</evidence>
<dbReference type="PANTHER" id="PTHR30290">
    <property type="entry name" value="PERIPLASMIC BINDING COMPONENT OF ABC TRANSPORTER"/>
    <property type="match status" value="1"/>
</dbReference>
<dbReference type="PROSITE" id="PS51257">
    <property type="entry name" value="PROKAR_LIPOPROTEIN"/>
    <property type="match status" value="1"/>
</dbReference>
<dbReference type="InterPro" id="IPR000914">
    <property type="entry name" value="SBP_5_dom"/>
</dbReference>
<dbReference type="GO" id="GO:0015833">
    <property type="term" value="P:peptide transport"/>
    <property type="evidence" value="ECO:0007669"/>
    <property type="project" value="TreeGrafter"/>
</dbReference>
<comment type="similarity">
    <text evidence="1">Belongs to the bacterial solute-binding protein 5 family.</text>
</comment>
<evidence type="ECO:0000313" key="7">
    <source>
        <dbReference type="Proteomes" id="UP000198960"/>
    </source>
</evidence>
<dbReference type="PANTHER" id="PTHR30290:SF9">
    <property type="entry name" value="OLIGOPEPTIDE-BINDING PROTEIN APPA"/>
    <property type="match status" value="1"/>
</dbReference>
<dbReference type="PIRSF" id="PIRSF002741">
    <property type="entry name" value="MppA"/>
    <property type="match status" value="1"/>
</dbReference>
<proteinExistence type="inferred from homology"/>
<accession>A0A1H8UW51</accession>
<evidence type="ECO:0000256" key="4">
    <source>
        <dbReference type="SAM" id="SignalP"/>
    </source>
</evidence>
<dbReference type="STRING" id="673521.SAMN05660991_03149"/>
<feature type="chain" id="PRO_5039384708" evidence="4">
    <location>
        <begin position="23"/>
        <end position="528"/>
    </location>
</feature>